<dbReference type="RefSeq" id="WP_350331876.1">
    <property type="nucleotide sequence ID" value="NZ_CP054719.1"/>
</dbReference>
<protein>
    <submittedName>
        <fullName evidence="2">DUF4410 domain-containing protein</fullName>
    </submittedName>
</protein>
<sequence>MKKYLSLLAVGFFALAIQGCGAGKLTVLDPINDSEKKQSISVKEGKHTLAVPRESVDTFEKKFKEKLYKETHLTEGDDIQVVFRFIQYDEGSRFKRYLFGGLGNSGEGSLTIELVFLKRDGTQIGKVQAEGKIGSGLAGGSIDSAVESAVDVATDFIKTSF</sequence>
<dbReference type="PROSITE" id="PS51257">
    <property type="entry name" value="PROKAR_LIPOPROTEIN"/>
    <property type="match status" value="1"/>
</dbReference>
<name>A0A7L9RV72_9PROT</name>
<reference evidence="2 3" key="1">
    <citation type="submission" date="2020-06" db="EMBL/GenBank/DDBJ databases">
        <title>The endosymbiont of the kinetoplastid Bodo saltans is a Paracaedibacter-like alpha-proteobacterium possessing a putative toxin-antitoxin system.</title>
        <authorList>
            <person name="Midha S."/>
            <person name="Rigden D.J."/>
            <person name="Siozios S."/>
            <person name="Hurst G.D.D."/>
            <person name="Jackson A.P."/>
        </authorList>
    </citation>
    <scope>NUCLEOTIDE SEQUENCE [LARGE SCALE GENOMIC DNA]</scope>
    <source>
        <strain evidence="2">Lake Konstanz</strain>
    </source>
</reference>
<dbReference type="InterPro" id="IPR025522">
    <property type="entry name" value="DUF4410"/>
</dbReference>
<evidence type="ECO:0000313" key="3">
    <source>
        <dbReference type="Proteomes" id="UP000594001"/>
    </source>
</evidence>
<accession>A0A7L9RV72</accession>
<dbReference type="Pfam" id="PF14366">
    <property type="entry name" value="DUF4410"/>
    <property type="match status" value="1"/>
</dbReference>
<feature type="chain" id="PRO_5032764143" evidence="1">
    <location>
        <begin position="23"/>
        <end position="161"/>
    </location>
</feature>
<dbReference type="KEGG" id="pbal:CPBP_01117"/>
<dbReference type="Proteomes" id="UP000594001">
    <property type="component" value="Chromosome"/>
</dbReference>
<feature type="signal peptide" evidence="1">
    <location>
        <begin position="1"/>
        <end position="22"/>
    </location>
</feature>
<proteinExistence type="predicted"/>
<dbReference type="EMBL" id="CP054719">
    <property type="protein sequence ID" value="QOL20325.1"/>
    <property type="molecule type" value="Genomic_DNA"/>
</dbReference>
<gene>
    <name evidence="2" type="ORF">CPBP_01117</name>
</gene>
<organism evidence="2 3">
    <name type="scientific">Candidatus Bodocaedibacter vickermanii</name>
    <dbReference type="NCBI Taxonomy" id="2741701"/>
    <lineage>
        <taxon>Bacteria</taxon>
        <taxon>Pseudomonadati</taxon>
        <taxon>Pseudomonadota</taxon>
        <taxon>Alphaproteobacteria</taxon>
        <taxon>Holosporales</taxon>
        <taxon>Candidatus Paracaedibacteraceae</taxon>
        <taxon>Candidatus Bodocaedibacter</taxon>
    </lineage>
</organism>
<evidence type="ECO:0000256" key="1">
    <source>
        <dbReference type="SAM" id="SignalP"/>
    </source>
</evidence>
<keyword evidence="3" id="KW-1185">Reference proteome</keyword>
<evidence type="ECO:0000313" key="2">
    <source>
        <dbReference type="EMBL" id="QOL20325.1"/>
    </source>
</evidence>
<dbReference type="AlphaFoldDB" id="A0A7L9RV72"/>
<keyword evidence="1" id="KW-0732">Signal</keyword>